<evidence type="ECO:0000256" key="3">
    <source>
        <dbReference type="ARBA" id="ARBA00022777"/>
    </source>
</evidence>
<dbReference type="PRINTS" id="PR00960">
    <property type="entry name" value="LMBPPROTEIN"/>
</dbReference>
<comment type="caution">
    <text evidence="8">The sequence shown here is derived from an EMBL/GenBank/DDBJ whole genome shotgun (WGS) entry which is preliminary data.</text>
</comment>
<dbReference type="InterPro" id="IPR052203">
    <property type="entry name" value="GHMP_Kinase-Related"/>
</dbReference>
<evidence type="ECO:0000256" key="5">
    <source>
        <dbReference type="ARBA" id="ARBA00038121"/>
    </source>
</evidence>
<dbReference type="Pfam" id="PF08544">
    <property type="entry name" value="GHMP_kinases_C"/>
    <property type="match status" value="1"/>
</dbReference>
<dbReference type="InterPro" id="IPR001174">
    <property type="entry name" value="HddA/FKP"/>
</dbReference>
<dbReference type="Proteomes" id="UP000316609">
    <property type="component" value="Unassembled WGS sequence"/>
</dbReference>
<dbReference type="InterPro" id="IPR006204">
    <property type="entry name" value="GHMP_kinase_N_dom"/>
</dbReference>
<dbReference type="InterPro" id="IPR013750">
    <property type="entry name" value="GHMP_kinase_C_dom"/>
</dbReference>
<reference evidence="8 9" key="1">
    <citation type="journal article" date="2019" name="Nat. Microbiol.">
        <title>Mediterranean grassland soil C-N compound turnover is dependent on rainfall and depth, and is mediated by genomically divergent microorganisms.</title>
        <authorList>
            <person name="Diamond S."/>
            <person name="Andeer P.F."/>
            <person name="Li Z."/>
            <person name="Crits-Christoph A."/>
            <person name="Burstein D."/>
            <person name="Anantharaman K."/>
            <person name="Lane K.R."/>
            <person name="Thomas B.C."/>
            <person name="Pan C."/>
            <person name="Northen T.R."/>
            <person name="Banfield J.F."/>
        </authorList>
    </citation>
    <scope>NUCLEOTIDE SEQUENCE [LARGE SCALE GENOMIC DNA]</scope>
    <source>
        <strain evidence="8">WS_8</strain>
    </source>
</reference>
<evidence type="ECO:0000256" key="4">
    <source>
        <dbReference type="ARBA" id="ARBA00022840"/>
    </source>
</evidence>
<evidence type="ECO:0000313" key="8">
    <source>
        <dbReference type="EMBL" id="TMQ67509.1"/>
    </source>
</evidence>
<keyword evidence="2" id="KW-0547">Nucleotide-binding</keyword>
<dbReference type="SUPFAM" id="SSF54211">
    <property type="entry name" value="Ribosomal protein S5 domain 2-like"/>
    <property type="match status" value="1"/>
</dbReference>
<dbReference type="GO" id="GO:0042352">
    <property type="term" value="P:GDP-L-fucose salvage"/>
    <property type="evidence" value="ECO:0007669"/>
    <property type="project" value="TreeGrafter"/>
</dbReference>
<dbReference type="InterPro" id="IPR014606">
    <property type="entry name" value="Heptose_7-P_kinase"/>
</dbReference>
<proteinExistence type="inferred from homology"/>
<dbReference type="GO" id="GO:0005524">
    <property type="term" value="F:ATP binding"/>
    <property type="evidence" value="ECO:0007669"/>
    <property type="project" value="UniProtKB-KW"/>
</dbReference>
<dbReference type="Pfam" id="PF00288">
    <property type="entry name" value="GHMP_kinases_N"/>
    <property type="match status" value="1"/>
</dbReference>
<evidence type="ECO:0000259" key="6">
    <source>
        <dbReference type="Pfam" id="PF00288"/>
    </source>
</evidence>
<dbReference type="GO" id="GO:0050201">
    <property type="term" value="F:fucokinase activity"/>
    <property type="evidence" value="ECO:0007669"/>
    <property type="project" value="TreeGrafter"/>
</dbReference>
<name>A0A538TV62_UNCEI</name>
<dbReference type="InterPro" id="IPR020568">
    <property type="entry name" value="Ribosomal_Su5_D2-typ_SF"/>
</dbReference>
<accession>A0A538TV62</accession>
<dbReference type="PANTHER" id="PTHR32463:SF0">
    <property type="entry name" value="L-FUCOSE KINASE"/>
    <property type="match status" value="1"/>
</dbReference>
<evidence type="ECO:0000256" key="2">
    <source>
        <dbReference type="ARBA" id="ARBA00022741"/>
    </source>
</evidence>
<dbReference type="SUPFAM" id="SSF55060">
    <property type="entry name" value="GHMP Kinase, C-terminal domain"/>
    <property type="match status" value="1"/>
</dbReference>
<dbReference type="PANTHER" id="PTHR32463">
    <property type="entry name" value="L-FUCOSE KINASE"/>
    <property type="match status" value="1"/>
</dbReference>
<dbReference type="AlphaFoldDB" id="A0A538TV62"/>
<evidence type="ECO:0000259" key="7">
    <source>
        <dbReference type="Pfam" id="PF08544"/>
    </source>
</evidence>
<dbReference type="Gene3D" id="3.30.230.120">
    <property type="match status" value="1"/>
</dbReference>
<organism evidence="8 9">
    <name type="scientific">Eiseniibacteriota bacterium</name>
    <dbReference type="NCBI Taxonomy" id="2212470"/>
    <lineage>
        <taxon>Bacteria</taxon>
        <taxon>Candidatus Eiseniibacteriota</taxon>
    </lineage>
</organism>
<feature type="domain" description="GHMP kinase C-terminal" evidence="7">
    <location>
        <begin position="239"/>
        <end position="320"/>
    </location>
</feature>
<dbReference type="InterPro" id="IPR036554">
    <property type="entry name" value="GHMP_kinase_C_sf"/>
</dbReference>
<feature type="domain" description="GHMP kinase N-terminal" evidence="6">
    <location>
        <begin position="83"/>
        <end position="166"/>
    </location>
</feature>
<comment type="similarity">
    <text evidence="5">Belongs to the GHMP kinase family.</text>
</comment>
<evidence type="ECO:0000256" key="1">
    <source>
        <dbReference type="ARBA" id="ARBA00022679"/>
    </source>
</evidence>
<evidence type="ECO:0000313" key="9">
    <source>
        <dbReference type="Proteomes" id="UP000316609"/>
    </source>
</evidence>
<keyword evidence="1" id="KW-0808">Transferase</keyword>
<gene>
    <name evidence="8" type="ORF">E6K78_04745</name>
</gene>
<dbReference type="EMBL" id="VBOY01000038">
    <property type="protein sequence ID" value="TMQ67509.1"/>
    <property type="molecule type" value="Genomic_DNA"/>
</dbReference>
<protein>
    <submittedName>
        <fullName evidence="8">GHMP kinase</fullName>
    </submittedName>
</protein>
<sequence>MRGGTYLRARAPLRLSFCGGGTDVSPYPEEHGGIVLSATINQYAYASLRPRRDSKLTLASLDYDLVAKYDHPRRVRLDGSLDLIKAAVKALRVRRGADLWVHSDAPPGSGLGSSSTIVVALIGVLGAWLQRPLSAYETAELAYRIERVDLALAGGRQDQYAAAFGGFNFIEFGADSTIVNPLRVRPDVLQELEYRLLLCYMGQTRESADIIARQTEAYRQGREETVQAMHRLKQEAHEMKRALLLGEVDAMGELLHEAWETKKRLEPSISNSRVDRLYGLARRSGAIGGKMPGAGGGGYFLLLTRFDRKHRVAAALERHGGQVVPFQFERRGLITWSAGAAARGRGHSGTRAR</sequence>
<keyword evidence="4" id="KW-0067">ATP-binding</keyword>
<keyword evidence="3 8" id="KW-0418">Kinase</keyword>
<dbReference type="PIRSF" id="PIRSF036406">
    <property type="entry name" value="Hept_kin"/>
    <property type="match status" value="1"/>
</dbReference>